<organism evidence="10 11">
    <name type="scientific">Edaphochlamys debaryana</name>
    <dbReference type="NCBI Taxonomy" id="47281"/>
    <lineage>
        <taxon>Eukaryota</taxon>
        <taxon>Viridiplantae</taxon>
        <taxon>Chlorophyta</taxon>
        <taxon>core chlorophytes</taxon>
        <taxon>Chlorophyceae</taxon>
        <taxon>CS clade</taxon>
        <taxon>Chlamydomonadales</taxon>
        <taxon>Chlamydomonadales incertae sedis</taxon>
        <taxon>Edaphochlamys</taxon>
    </lineage>
</organism>
<dbReference type="PANTHER" id="PTHR10869:SF238">
    <property type="entry name" value="PROLYL 4-HYDROXYLASE 6-RELATED"/>
    <property type="match status" value="1"/>
</dbReference>
<evidence type="ECO:0000256" key="5">
    <source>
        <dbReference type="ARBA" id="ARBA00023002"/>
    </source>
</evidence>
<sequence>MPLQRRQLAIVVSALLWRHISGVTDYEERLIGWKGESYHAEGEPEPTAATTLHSLHSSNETQGQPWIQLISWKPRAAIYHNFLSDRECKHIIDLAHGQMQRSEVGGETAYINNIRTSYGTFLRRNYDPIIAAIEERVAIWSHFPVSHQEDMQVLRYGPTNKYGAHMDGQKRSATVLMYLVEPDEGGETTFVNSEWLHPEVGRAMDPQFSDCAKGHVAMKPKRGDALIFFDRMPDYVTDDIHTEHTGCPVLKGVKWNAVKWIHGEVFHPEEWEKSRKDWAKSLPDPGVCADYHAGCEGWAASGECEKNPNFMLSHRAGSAQGMCRKACSDCDVCSQGDTACFKSNRQRAGYLDFDPTELKGLELLDA</sequence>
<evidence type="ECO:0000256" key="2">
    <source>
        <dbReference type="ARBA" id="ARBA00004648"/>
    </source>
</evidence>
<evidence type="ECO:0000256" key="7">
    <source>
        <dbReference type="ARBA" id="ARBA00049169"/>
    </source>
</evidence>
<keyword evidence="11" id="KW-1185">Reference proteome</keyword>
<evidence type="ECO:0000256" key="6">
    <source>
        <dbReference type="ARBA" id="ARBA00023004"/>
    </source>
</evidence>
<evidence type="ECO:0000256" key="8">
    <source>
        <dbReference type="SAM" id="SignalP"/>
    </source>
</evidence>
<evidence type="ECO:0000313" key="10">
    <source>
        <dbReference type="EMBL" id="KAG2495663.1"/>
    </source>
</evidence>
<dbReference type="EMBL" id="JAEHOE010000023">
    <property type="protein sequence ID" value="KAG2495663.1"/>
    <property type="molecule type" value="Genomic_DNA"/>
</dbReference>
<keyword evidence="3" id="KW-0479">Metal-binding</keyword>
<evidence type="ECO:0000256" key="1">
    <source>
        <dbReference type="ARBA" id="ARBA00001961"/>
    </source>
</evidence>
<dbReference type="SMART" id="SM00702">
    <property type="entry name" value="P4Hc"/>
    <property type="match status" value="1"/>
</dbReference>
<dbReference type="Pfam" id="PF13640">
    <property type="entry name" value="2OG-FeII_Oxy_3"/>
    <property type="match status" value="1"/>
</dbReference>
<dbReference type="PROSITE" id="PS51471">
    <property type="entry name" value="FE2OG_OXY"/>
    <property type="match status" value="1"/>
</dbReference>
<accession>A0A835Y490</accession>
<comment type="caution">
    <text evidence="10">The sequence shown here is derived from an EMBL/GenBank/DDBJ whole genome shotgun (WGS) entry which is preliminary data.</text>
</comment>
<dbReference type="PANTHER" id="PTHR10869">
    <property type="entry name" value="PROLYL 4-HYDROXYLASE ALPHA SUBUNIT"/>
    <property type="match status" value="1"/>
</dbReference>
<evidence type="ECO:0000259" key="9">
    <source>
        <dbReference type="PROSITE" id="PS51471"/>
    </source>
</evidence>
<gene>
    <name evidence="10" type="ORF">HYH03_006263</name>
</gene>
<keyword evidence="4" id="KW-0223">Dioxygenase</keyword>
<feature type="chain" id="PRO_5032883553" description="Fe2OG dioxygenase domain-containing protein" evidence="8">
    <location>
        <begin position="23"/>
        <end position="366"/>
    </location>
</feature>
<dbReference type="InterPro" id="IPR006620">
    <property type="entry name" value="Pro_4_hyd_alph"/>
</dbReference>
<comment type="catalytic activity">
    <reaction evidence="7">
        <text>L-prolyl-[collagen] + 2-oxoglutarate + O2 = trans-4-hydroxy-L-prolyl-[collagen] + succinate + CO2</text>
        <dbReference type="Rhea" id="RHEA:18945"/>
        <dbReference type="Rhea" id="RHEA-COMP:11676"/>
        <dbReference type="Rhea" id="RHEA-COMP:11680"/>
        <dbReference type="ChEBI" id="CHEBI:15379"/>
        <dbReference type="ChEBI" id="CHEBI:16526"/>
        <dbReference type="ChEBI" id="CHEBI:16810"/>
        <dbReference type="ChEBI" id="CHEBI:30031"/>
        <dbReference type="ChEBI" id="CHEBI:50342"/>
        <dbReference type="ChEBI" id="CHEBI:61965"/>
        <dbReference type="EC" id="1.14.11.2"/>
    </reaction>
</comment>
<dbReference type="InterPro" id="IPR045054">
    <property type="entry name" value="P4HA-like"/>
</dbReference>
<keyword evidence="8" id="KW-0732">Signal</keyword>
<dbReference type="InterPro" id="IPR005123">
    <property type="entry name" value="Oxoglu/Fe-dep_dioxygenase_dom"/>
</dbReference>
<protein>
    <recommendedName>
        <fullName evidence="9">Fe2OG dioxygenase domain-containing protein</fullName>
    </recommendedName>
</protein>
<dbReference type="GO" id="GO:0004656">
    <property type="term" value="F:procollagen-proline 4-dioxygenase activity"/>
    <property type="evidence" value="ECO:0007669"/>
    <property type="project" value="UniProtKB-EC"/>
</dbReference>
<name>A0A835Y490_9CHLO</name>
<comment type="cofactor">
    <cofactor evidence="1">
        <name>L-ascorbate</name>
        <dbReference type="ChEBI" id="CHEBI:38290"/>
    </cofactor>
</comment>
<comment type="subcellular location">
    <subcellularLocation>
        <location evidence="2">Endoplasmic reticulum membrane</location>
        <topology evidence="2">Single-pass type II membrane protein</topology>
    </subcellularLocation>
</comment>
<feature type="signal peptide" evidence="8">
    <location>
        <begin position="1"/>
        <end position="22"/>
    </location>
</feature>
<evidence type="ECO:0000313" key="11">
    <source>
        <dbReference type="Proteomes" id="UP000612055"/>
    </source>
</evidence>
<dbReference type="GO" id="GO:0005506">
    <property type="term" value="F:iron ion binding"/>
    <property type="evidence" value="ECO:0007669"/>
    <property type="project" value="InterPro"/>
</dbReference>
<keyword evidence="5" id="KW-0560">Oxidoreductase</keyword>
<feature type="domain" description="Fe2OG dioxygenase" evidence="9">
    <location>
        <begin position="147"/>
        <end position="263"/>
    </location>
</feature>
<dbReference type="Gene3D" id="2.60.120.620">
    <property type="entry name" value="q2cbj1_9rhob like domain"/>
    <property type="match status" value="1"/>
</dbReference>
<keyword evidence="6" id="KW-0408">Iron</keyword>
<dbReference type="GO" id="GO:0005789">
    <property type="term" value="C:endoplasmic reticulum membrane"/>
    <property type="evidence" value="ECO:0007669"/>
    <property type="project" value="UniProtKB-SubCell"/>
</dbReference>
<dbReference type="OrthoDB" id="420380at2759"/>
<evidence type="ECO:0000256" key="3">
    <source>
        <dbReference type="ARBA" id="ARBA00022723"/>
    </source>
</evidence>
<reference evidence="10" key="1">
    <citation type="journal article" date="2020" name="bioRxiv">
        <title>Comparative genomics of Chlamydomonas.</title>
        <authorList>
            <person name="Craig R.J."/>
            <person name="Hasan A.R."/>
            <person name="Ness R.W."/>
            <person name="Keightley P.D."/>
        </authorList>
    </citation>
    <scope>NUCLEOTIDE SEQUENCE</scope>
    <source>
        <strain evidence="10">CCAP 11/70</strain>
    </source>
</reference>
<dbReference type="GO" id="GO:0031418">
    <property type="term" value="F:L-ascorbic acid binding"/>
    <property type="evidence" value="ECO:0007669"/>
    <property type="project" value="InterPro"/>
</dbReference>
<proteinExistence type="predicted"/>
<dbReference type="InterPro" id="IPR044862">
    <property type="entry name" value="Pro_4_hyd_alph_FE2OG_OXY"/>
</dbReference>
<dbReference type="AlphaFoldDB" id="A0A835Y490"/>
<dbReference type="Proteomes" id="UP000612055">
    <property type="component" value="Unassembled WGS sequence"/>
</dbReference>
<evidence type="ECO:0000256" key="4">
    <source>
        <dbReference type="ARBA" id="ARBA00022964"/>
    </source>
</evidence>